<protein>
    <submittedName>
        <fullName evidence="2">Uncharacterized protein</fullName>
    </submittedName>
</protein>
<feature type="region of interest" description="Disordered" evidence="1">
    <location>
        <begin position="81"/>
        <end position="291"/>
    </location>
</feature>
<comment type="caution">
    <text evidence="2">The sequence shown here is derived from an EMBL/GenBank/DDBJ whole genome shotgun (WGS) entry which is preliminary data.</text>
</comment>
<gene>
    <name evidence="2" type="ORF">CASFOL_037839</name>
</gene>
<feature type="compositionally biased region" description="Low complexity" evidence="1">
    <location>
        <begin position="355"/>
        <end position="372"/>
    </location>
</feature>
<feature type="region of interest" description="Disordered" evidence="1">
    <location>
        <begin position="355"/>
        <end position="384"/>
    </location>
</feature>
<dbReference type="PANTHER" id="PTHR31949:SF15">
    <property type="entry name" value="ENDOCHITINASE A-LIKE ISOFORM X1"/>
    <property type="match status" value="1"/>
</dbReference>
<feature type="compositionally biased region" description="Low complexity" evidence="1">
    <location>
        <begin position="153"/>
        <end position="174"/>
    </location>
</feature>
<dbReference type="EMBL" id="JAVIJP010000081">
    <property type="protein sequence ID" value="KAL3617518.1"/>
    <property type="molecule type" value="Genomic_DNA"/>
</dbReference>
<feature type="compositionally biased region" description="Low complexity" evidence="1">
    <location>
        <begin position="188"/>
        <end position="201"/>
    </location>
</feature>
<organism evidence="2 3">
    <name type="scientific">Castilleja foliolosa</name>
    <dbReference type="NCBI Taxonomy" id="1961234"/>
    <lineage>
        <taxon>Eukaryota</taxon>
        <taxon>Viridiplantae</taxon>
        <taxon>Streptophyta</taxon>
        <taxon>Embryophyta</taxon>
        <taxon>Tracheophyta</taxon>
        <taxon>Spermatophyta</taxon>
        <taxon>Magnoliopsida</taxon>
        <taxon>eudicotyledons</taxon>
        <taxon>Gunneridae</taxon>
        <taxon>Pentapetalae</taxon>
        <taxon>asterids</taxon>
        <taxon>lamiids</taxon>
        <taxon>Lamiales</taxon>
        <taxon>Orobanchaceae</taxon>
        <taxon>Pedicularideae</taxon>
        <taxon>Castillejinae</taxon>
        <taxon>Castilleja</taxon>
    </lineage>
</organism>
<feature type="compositionally biased region" description="Polar residues" evidence="1">
    <location>
        <begin position="221"/>
        <end position="236"/>
    </location>
</feature>
<evidence type="ECO:0000313" key="2">
    <source>
        <dbReference type="EMBL" id="KAL3617518.1"/>
    </source>
</evidence>
<sequence>MAASVQFRLQERDLGMVMKEVDENLAIFLGLKNVDKDKNDDPLIEFDSSIDPKAGDNFLNLELDKSDCDWLIAQPEIALEKQSETSSCEVISPKSEVKNSSEIAKRRPLSSSGPRKPTPRASAPTGQRPIKSKPSRASTPTSREGPARAPLATTKKTTSTTSSKPQTRSSTPSRAGSKPTSRSATPTRKSSITSSTKSSASDSDRSSSGRKMGPTMPKKTVPSNGTRQPTEITKTSLPKRPASASRGRPNGPGSSVGKPRQKSSSPVKTRAPNGNAVIKSRGYSGDDDVNPVVMGTKMVERVVQMRKLAPPKQDDYVSANDDAKKRILDNSGFGRSLSKKSLDMAIRHMDIRRSVVLSSKSSTSSSDSLKSSNGVNSYFVDARH</sequence>
<evidence type="ECO:0000256" key="1">
    <source>
        <dbReference type="SAM" id="MobiDB-lite"/>
    </source>
</evidence>
<dbReference type="AlphaFoldDB" id="A0ABD3BJ97"/>
<feature type="compositionally biased region" description="Basic and acidic residues" evidence="1">
    <location>
        <begin position="95"/>
        <end position="105"/>
    </location>
</feature>
<feature type="compositionally biased region" description="Polar residues" evidence="1">
    <location>
        <begin position="178"/>
        <end position="187"/>
    </location>
</feature>
<dbReference type="Proteomes" id="UP001632038">
    <property type="component" value="Unassembled WGS sequence"/>
</dbReference>
<name>A0ABD3BJ97_9LAMI</name>
<evidence type="ECO:0000313" key="3">
    <source>
        <dbReference type="Proteomes" id="UP001632038"/>
    </source>
</evidence>
<reference evidence="3" key="1">
    <citation type="journal article" date="2024" name="IScience">
        <title>Strigolactones Initiate the Formation of Haustorium-like Structures in Castilleja.</title>
        <authorList>
            <person name="Buerger M."/>
            <person name="Peterson D."/>
            <person name="Chory J."/>
        </authorList>
    </citation>
    <scope>NUCLEOTIDE SEQUENCE [LARGE SCALE GENOMIC DNA]</scope>
</reference>
<keyword evidence="3" id="KW-1185">Reference proteome</keyword>
<accession>A0ABD3BJ97</accession>
<dbReference type="PANTHER" id="PTHR31949">
    <property type="entry name" value="GASTRIC MUCIN-LIKE PROTEIN"/>
    <property type="match status" value="1"/>
</dbReference>
<proteinExistence type="predicted"/>